<evidence type="ECO:0000256" key="6">
    <source>
        <dbReference type="SAM" id="SignalP"/>
    </source>
</evidence>
<keyword evidence="11" id="KW-1185">Reference proteome</keyword>
<name>A0A151NKR4_ALLMI</name>
<feature type="signal peptide" evidence="6">
    <location>
        <begin position="1"/>
        <end position="17"/>
    </location>
</feature>
<dbReference type="PANTHER" id="PTHR46049:SF2">
    <property type="entry name" value="UNCONVENTIONAL MYOSIN-X"/>
    <property type="match status" value="1"/>
</dbReference>
<organism evidence="10 11">
    <name type="scientific">Alligator mississippiensis</name>
    <name type="common">American alligator</name>
    <dbReference type="NCBI Taxonomy" id="8496"/>
    <lineage>
        <taxon>Eukaryota</taxon>
        <taxon>Metazoa</taxon>
        <taxon>Chordata</taxon>
        <taxon>Craniata</taxon>
        <taxon>Vertebrata</taxon>
        <taxon>Euteleostomi</taxon>
        <taxon>Archelosauria</taxon>
        <taxon>Archosauria</taxon>
        <taxon>Crocodylia</taxon>
        <taxon>Alligatoridae</taxon>
        <taxon>Alligatorinae</taxon>
        <taxon>Alligator</taxon>
    </lineage>
</organism>
<keyword evidence="5" id="KW-0505">Motor protein</keyword>
<evidence type="ECO:0000313" key="10">
    <source>
        <dbReference type="EMBL" id="KYO37350.1"/>
    </source>
</evidence>
<keyword evidence="4" id="KW-0067">ATP-binding</keyword>
<dbReference type="GO" id="GO:0051489">
    <property type="term" value="P:regulation of filopodium assembly"/>
    <property type="evidence" value="ECO:0007669"/>
    <property type="project" value="TreeGrafter"/>
</dbReference>
<dbReference type="AlphaFoldDB" id="A0A151NKR4"/>
<reference evidence="10 11" key="1">
    <citation type="journal article" date="2012" name="Genome Biol.">
        <title>Sequencing three crocodilian genomes to illuminate the evolution of archosaurs and amniotes.</title>
        <authorList>
            <person name="St John J.A."/>
            <person name="Braun E.L."/>
            <person name="Isberg S.R."/>
            <person name="Miles L.G."/>
            <person name="Chong A.Y."/>
            <person name="Gongora J."/>
            <person name="Dalzell P."/>
            <person name="Moran C."/>
            <person name="Bed'hom B."/>
            <person name="Abzhanov A."/>
            <person name="Burgess S.C."/>
            <person name="Cooksey A.M."/>
            <person name="Castoe T.A."/>
            <person name="Crawford N.G."/>
            <person name="Densmore L.D."/>
            <person name="Drew J.C."/>
            <person name="Edwards S.V."/>
            <person name="Faircloth B.C."/>
            <person name="Fujita M.K."/>
            <person name="Greenwold M.J."/>
            <person name="Hoffmann F.G."/>
            <person name="Howard J.M."/>
            <person name="Iguchi T."/>
            <person name="Janes D.E."/>
            <person name="Khan S.Y."/>
            <person name="Kohno S."/>
            <person name="de Koning A.J."/>
            <person name="Lance S.L."/>
            <person name="McCarthy F.M."/>
            <person name="McCormack J.E."/>
            <person name="Merchant M.E."/>
            <person name="Peterson D.G."/>
            <person name="Pollock D.D."/>
            <person name="Pourmand N."/>
            <person name="Raney B.J."/>
            <person name="Roessler K.A."/>
            <person name="Sanford J.R."/>
            <person name="Sawyer R.H."/>
            <person name="Schmidt C.J."/>
            <person name="Triplett E.W."/>
            <person name="Tuberville T.D."/>
            <person name="Venegas-Anaya M."/>
            <person name="Howard J.T."/>
            <person name="Jarvis E.D."/>
            <person name="Guillette L.J.Jr."/>
            <person name="Glenn T.C."/>
            <person name="Green R.E."/>
            <person name="Ray D.A."/>
        </authorList>
    </citation>
    <scope>NUCLEOTIDE SEQUENCE [LARGE SCALE GENOMIC DNA]</scope>
    <source>
        <strain evidence="10">KSC_2009_1</strain>
    </source>
</reference>
<dbReference type="CDD" id="cd14473">
    <property type="entry name" value="FERM_B-lobe"/>
    <property type="match status" value="1"/>
</dbReference>
<dbReference type="InterPro" id="IPR000299">
    <property type="entry name" value="FERM_domain"/>
</dbReference>
<comment type="caution">
    <text evidence="10">The sequence shown here is derived from an EMBL/GenBank/DDBJ whole genome shotgun (WGS) entry which is preliminary data.</text>
</comment>
<keyword evidence="6" id="KW-0732">Signal</keyword>
<dbReference type="InterPro" id="IPR038185">
    <property type="entry name" value="MyTH4_dom_sf"/>
</dbReference>
<dbReference type="PROSITE" id="PS50200">
    <property type="entry name" value="RA"/>
    <property type="match status" value="1"/>
</dbReference>
<feature type="domain" description="Ras-associating" evidence="8">
    <location>
        <begin position="230"/>
        <end position="276"/>
    </location>
</feature>
<evidence type="ECO:0000256" key="3">
    <source>
        <dbReference type="ARBA" id="ARBA00022741"/>
    </source>
</evidence>
<gene>
    <name evidence="10" type="ORF">Y1Q_0017329</name>
</gene>
<dbReference type="Pfam" id="PF00373">
    <property type="entry name" value="FERM_M"/>
    <property type="match status" value="1"/>
</dbReference>
<dbReference type="CDD" id="cd13202">
    <property type="entry name" value="FERM_C_MyoX"/>
    <property type="match status" value="1"/>
</dbReference>
<dbReference type="Gene3D" id="1.20.80.10">
    <property type="match status" value="1"/>
</dbReference>
<evidence type="ECO:0000256" key="2">
    <source>
        <dbReference type="ARBA" id="ARBA00022490"/>
    </source>
</evidence>
<dbReference type="SMART" id="SM00139">
    <property type="entry name" value="MyTH4"/>
    <property type="match status" value="1"/>
</dbReference>
<evidence type="ECO:0000313" key="11">
    <source>
        <dbReference type="Proteomes" id="UP000050525"/>
    </source>
</evidence>
<dbReference type="InterPro" id="IPR035963">
    <property type="entry name" value="FERM_2"/>
</dbReference>
<dbReference type="InterPro" id="IPR002404">
    <property type="entry name" value="IRS_PTB"/>
</dbReference>
<dbReference type="STRING" id="8496.A0A151NKR4"/>
<dbReference type="PROSITE" id="PS51016">
    <property type="entry name" value="MYTH4"/>
    <property type="match status" value="1"/>
</dbReference>
<feature type="chain" id="PRO_5007586138" evidence="6">
    <location>
        <begin position="18"/>
        <end position="587"/>
    </location>
</feature>
<protein>
    <submittedName>
        <fullName evidence="10">Unconventional myosin-X</fullName>
    </submittedName>
</protein>
<dbReference type="InterPro" id="IPR019749">
    <property type="entry name" value="Band_41_domain"/>
</dbReference>
<dbReference type="InterPro" id="IPR041797">
    <property type="entry name" value="MyoX_FERM_C"/>
</dbReference>
<dbReference type="Gene3D" id="1.25.40.530">
    <property type="entry name" value="MyTH4 domain"/>
    <property type="match status" value="1"/>
</dbReference>
<dbReference type="PROSITE" id="PS50057">
    <property type="entry name" value="FERM_3"/>
    <property type="match status" value="1"/>
</dbReference>
<evidence type="ECO:0000256" key="5">
    <source>
        <dbReference type="ARBA" id="ARBA00023175"/>
    </source>
</evidence>
<dbReference type="Pfam" id="PF02174">
    <property type="entry name" value="IRS"/>
    <property type="match status" value="1"/>
</dbReference>
<dbReference type="GO" id="GO:0007165">
    <property type="term" value="P:signal transduction"/>
    <property type="evidence" value="ECO:0007669"/>
    <property type="project" value="InterPro"/>
</dbReference>
<dbReference type="GO" id="GO:0005547">
    <property type="term" value="F:phosphatidylinositol-3,4,5-trisphosphate binding"/>
    <property type="evidence" value="ECO:0007669"/>
    <property type="project" value="TreeGrafter"/>
</dbReference>
<dbReference type="SMART" id="SM00295">
    <property type="entry name" value="B41"/>
    <property type="match status" value="1"/>
</dbReference>
<feature type="domain" description="MyTH4" evidence="9">
    <location>
        <begin position="73"/>
        <end position="221"/>
    </location>
</feature>
<sequence>MVPYNVALWMLFRLSTGLLVLLEHNSPIDTPTQQLIQDIKENCLNADVVEQIYKRNPILRYTHHPLHSPLLPLPYGDINLNLLKDKGYTTLQDEAIKIFNSLQQLESMTDPIPIIQGILQTGHDLRPLRDELYCQLIKQTNKAPNPGSVGNLYSWQILTCMSCTFLPSRNIVKYLKFHLKRVRDQFPGTEMEKYALFTYESLKKTKCREFVPSRDEIEALISRQEMTSTVYCHGGGSCKITINSHTTAGEVVEKLIRGLAMEDSRNMFALFEHNGTTDKAIESRTIVADVLAKFEKLAVASEVGDMPWKFYFKLYCFLDTENVPKDSVEFAFMFEQAHEAVIRGHYPAPEETLQVLAALRLQYLQGDYSLHTTIPEIEEVYPLQRLKSRITYSTKHFTPVERIERKRASFLEGTLRRSFRSGSISKQKIEEEQMVDMWIREEVSGARTSILDKWKKLQRMNQEQAMAKYMTLIKEWPGYGSTLFDVECKEGGFPQELWLGVSADAVSVYKREEGRPLEVFQYEHILSFGAPLANTYKIIVDERELLFETSEVVDIAKLMKAYISMIVKKRYSTSRSVSSHGSQSSSR</sequence>
<dbReference type="InterPro" id="IPR051724">
    <property type="entry name" value="Actin_motor_Myosin"/>
</dbReference>
<dbReference type="SUPFAM" id="SSF47031">
    <property type="entry name" value="Second domain of FERM"/>
    <property type="match status" value="1"/>
</dbReference>
<dbReference type="InterPro" id="IPR014352">
    <property type="entry name" value="FERM/acyl-CoA-bd_prot_sf"/>
</dbReference>
<dbReference type="InterPro" id="IPR019748">
    <property type="entry name" value="FERM_central"/>
</dbReference>
<keyword evidence="3" id="KW-0547">Nucleotide-binding</keyword>
<comment type="subcellular location">
    <subcellularLocation>
        <location evidence="1">Cytoplasm</location>
    </subcellularLocation>
</comment>
<dbReference type="GO" id="GO:0051015">
    <property type="term" value="F:actin filament binding"/>
    <property type="evidence" value="ECO:0007669"/>
    <property type="project" value="TreeGrafter"/>
</dbReference>
<dbReference type="Gene3D" id="2.30.29.30">
    <property type="entry name" value="Pleckstrin-homology domain (PH domain)/Phosphotyrosine-binding domain (PTB)"/>
    <property type="match status" value="1"/>
</dbReference>
<dbReference type="GO" id="GO:0005737">
    <property type="term" value="C:cytoplasm"/>
    <property type="evidence" value="ECO:0007669"/>
    <property type="project" value="UniProtKB-SubCell"/>
</dbReference>
<proteinExistence type="predicted"/>
<dbReference type="FunFam" id="2.30.29.30:FF:000196">
    <property type="entry name" value="unconventional myosin-X"/>
    <property type="match status" value="1"/>
</dbReference>
<dbReference type="FunFam" id="1.25.40.530:FF:000001">
    <property type="entry name" value="Pleckstrin homology domain-containing family H member 2"/>
    <property type="match status" value="1"/>
</dbReference>
<dbReference type="EMBL" id="AKHW03002746">
    <property type="protein sequence ID" value="KYO37350.1"/>
    <property type="molecule type" value="Genomic_DNA"/>
</dbReference>
<evidence type="ECO:0000259" key="8">
    <source>
        <dbReference type="PROSITE" id="PS50200"/>
    </source>
</evidence>
<dbReference type="InterPro" id="IPR000159">
    <property type="entry name" value="RA_dom"/>
</dbReference>
<dbReference type="Pfam" id="PF00784">
    <property type="entry name" value="MyTH4"/>
    <property type="match status" value="1"/>
</dbReference>
<dbReference type="GO" id="GO:0008360">
    <property type="term" value="P:regulation of cell shape"/>
    <property type="evidence" value="ECO:0007669"/>
    <property type="project" value="TreeGrafter"/>
</dbReference>
<dbReference type="GO" id="GO:0005524">
    <property type="term" value="F:ATP binding"/>
    <property type="evidence" value="ECO:0007669"/>
    <property type="project" value="UniProtKB-KW"/>
</dbReference>
<dbReference type="PANTHER" id="PTHR46049">
    <property type="entry name" value="AGAP003327-PA"/>
    <property type="match status" value="1"/>
</dbReference>
<evidence type="ECO:0000256" key="4">
    <source>
        <dbReference type="ARBA" id="ARBA00022840"/>
    </source>
</evidence>
<dbReference type="GO" id="GO:0030705">
    <property type="term" value="P:cytoskeleton-dependent intracellular transport"/>
    <property type="evidence" value="ECO:0007669"/>
    <property type="project" value="TreeGrafter"/>
</dbReference>
<dbReference type="GO" id="GO:0005856">
    <property type="term" value="C:cytoskeleton"/>
    <property type="evidence" value="ECO:0007669"/>
    <property type="project" value="InterPro"/>
</dbReference>
<feature type="domain" description="FERM" evidence="7">
    <location>
        <begin position="226"/>
        <end position="570"/>
    </location>
</feature>
<dbReference type="GO" id="GO:0030175">
    <property type="term" value="C:filopodium"/>
    <property type="evidence" value="ECO:0007669"/>
    <property type="project" value="TreeGrafter"/>
</dbReference>
<evidence type="ECO:0000259" key="9">
    <source>
        <dbReference type="PROSITE" id="PS51016"/>
    </source>
</evidence>
<dbReference type="InterPro" id="IPR011993">
    <property type="entry name" value="PH-like_dom_sf"/>
</dbReference>
<dbReference type="Gene3D" id="3.10.20.90">
    <property type="entry name" value="Phosphatidylinositol 3-kinase Catalytic Subunit, Chain A, domain 1"/>
    <property type="match status" value="1"/>
</dbReference>
<evidence type="ECO:0000259" key="7">
    <source>
        <dbReference type="PROSITE" id="PS50057"/>
    </source>
</evidence>
<accession>A0A151NKR4</accession>
<dbReference type="Pfam" id="PF21989">
    <property type="entry name" value="RA_2"/>
    <property type="match status" value="1"/>
</dbReference>
<evidence type="ECO:0000256" key="1">
    <source>
        <dbReference type="ARBA" id="ARBA00004496"/>
    </source>
</evidence>
<dbReference type="CDD" id="cd17206">
    <property type="entry name" value="FERM_F1_Myosin-X"/>
    <property type="match status" value="1"/>
</dbReference>
<dbReference type="InterPro" id="IPR000857">
    <property type="entry name" value="MyTH4_dom"/>
</dbReference>
<dbReference type="FunFam" id="3.10.20.90:FF:000126">
    <property type="entry name" value="unconventional myosin-X"/>
    <property type="match status" value="1"/>
</dbReference>
<dbReference type="Proteomes" id="UP000050525">
    <property type="component" value="Unassembled WGS sequence"/>
</dbReference>
<keyword evidence="2" id="KW-0963">Cytoplasm</keyword>
<dbReference type="GO" id="GO:0060002">
    <property type="term" value="F:plus-end directed microfilament motor activity"/>
    <property type="evidence" value="ECO:0007669"/>
    <property type="project" value="TreeGrafter"/>
</dbReference>